<protein>
    <submittedName>
        <fullName evidence="2">Uncharacterized protein</fullName>
    </submittedName>
</protein>
<comment type="caution">
    <text evidence="2">The sequence shown here is derived from an EMBL/GenBank/DDBJ whole genome shotgun (WGS) entry which is preliminary data.</text>
</comment>
<accession>A0A8S1N1X7</accession>
<dbReference type="Proteomes" id="UP000692954">
    <property type="component" value="Unassembled WGS sequence"/>
</dbReference>
<sequence>MSNSPTTKRKFKLKYEVVTPGMYFDDFVTKIACHKRRVSSQSKIQPSILENYENKVHNVFEKQLQEAEKLHNKVKPQKDQLTKKELIEKLVDQMQDHLHQKEKELFETSNIEDQKRLEKRKSIFYQEQSHLAMLEQMKERFTSQQENKKQDERKKIKHQIDSSPVRGARKKTNLECQLYEKEQIEYGLQEYYKLQRIKKNVEKQLNRMGLVDTSVLDQRIHSRKLSLLQNSSQLIHSSMQTQEKSKSKSNPKIHNTNNILKRIKEKIQHIHTNYSNNNSMSTLITCCDQEIAQLKRIDNDISKKKKIQIKKFKVIQSDLDAIGFMRFQRAKIQ</sequence>
<dbReference type="AlphaFoldDB" id="A0A8S1N1X7"/>
<dbReference type="OrthoDB" id="302022at2759"/>
<keyword evidence="3" id="KW-1185">Reference proteome</keyword>
<name>A0A8S1N1X7_9CILI</name>
<organism evidence="2 3">
    <name type="scientific">Paramecium sonneborni</name>
    <dbReference type="NCBI Taxonomy" id="65129"/>
    <lineage>
        <taxon>Eukaryota</taxon>
        <taxon>Sar</taxon>
        <taxon>Alveolata</taxon>
        <taxon>Ciliophora</taxon>
        <taxon>Intramacronucleata</taxon>
        <taxon>Oligohymenophorea</taxon>
        <taxon>Peniculida</taxon>
        <taxon>Parameciidae</taxon>
        <taxon>Paramecium</taxon>
    </lineage>
</organism>
<feature type="compositionally biased region" description="Basic and acidic residues" evidence="1">
    <location>
        <begin position="140"/>
        <end position="160"/>
    </location>
</feature>
<dbReference type="EMBL" id="CAJJDN010000050">
    <property type="protein sequence ID" value="CAD8086868.1"/>
    <property type="molecule type" value="Genomic_DNA"/>
</dbReference>
<proteinExistence type="predicted"/>
<reference evidence="2" key="1">
    <citation type="submission" date="2021-01" db="EMBL/GenBank/DDBJ databases">
        <authorList>
            <consortium name="Genoscope - CEA"/>
            <person name="William W."/>
        </authorList>
    </citation>
    <scope>NUCLEOTIDE SEQUENCE</scope>
</reference>
<feature type="region of interest" description="Disordered" evidence="1">
    <location>
        <begin position="140"/>
        <end position="168"/>
    </location>
</feature>
<evidence type="ECO:0000313" key="3">
    <source>
        <dbReference type="Proteomes" id="UP000692954"/>
    </source>
</evidence>
<gene>
    <name evidence="2" type="ORF">PSON_ATCC_30995.1.T0500230</name>
</gene>
<evidence type="ECO:0000256" key="1">
    <source>
        <dbReference type="SAM" id="MobiDB-lite"/>
    </source>
</evidence>
<evidence type="ECO:0000313" key="2">
    <source>
        <dbReference type="EMBL" id="CAD8086868.1"/>
    </source>
</evidence>